<dbReference type="EMBL" id="FONW01000012">
    <property type="protein sequence ID" value="SFF66156.1"/>
    <property type="molecule type" value="Genomic_DNA"/>
</dbReference>
<name>A0A1I2KMK8_9BACT</name>
<evidence type="ECO:0000313" key="2">
    <source>
        <dbReference type="Proteomes" id="UP000198964"/>
    </source>
</evidence>
<dbReference type="Pfam" id="PF14054">
    <property type="entry name" value="DUF4249"/>
    <property type="match status" value="1"/>
</dbReference>
<dbReference type="STRING" id="655355.SAMN05216283_11232"/>
<protein>
    <recommendedName>
        <fullName evidence="3">DUF4249 family protein</fullName>
    </recommendedName>
</protein>
<dbReference type="Proteomes" id="UP000198964">
    <property type="component" value="Unassembled WGS sequence"/>
</dbReference>
<dbReference type="PROSITE" id="PS51257">
    <property type="entry name" value="PROKAR_LIPOPROTEIN"/>
    <property type="match status" value="1"/>
</dbReference>
<sequence length="288" mass="32325">MKKILLVLIGYIVVSACQKIIEIELPDQELVPVVNCLFTEGEPFKVHLSRVKAADSKTYAAIDDASVKLFDGDEFLGTLNSEGEGVYLDSALLPKIGHSYSLEIKSPDDDAIRVEDFLPGIGLQVLGHHFIQNAGIDDEGQSYSELRIELSDSEDSENFYGISVLADPGVGKLFPLEITSNDTKITNEIIVEDYPDILVFRDDQFNASTTVVSVRFSYDIATHFRLYSFSSDAFSYIRSLIIHNYTKEYDFWEVYEPIAVYSNVENAYGIFAGYSFRDYEITAKNPLP</sequence>
<evidence type="ECO:0000313" key="1">
    <source>
        <dbReference type="EMBL" id="SFF66156.1"/>
    </source>
</evidence>
<evidence type="ECO:0008006" key="3">
    <source>
        <dbReference type="Google" id="ProtNLM"/>
    </source>
</evidence>
<dbReference type="InterPro" id="IPR025345">
    <property type="entry name" value="DUF4249"/>
</dbReference>
<dbReference type="RefSeq" id="WP_093921175.1">
    <property type="nucleotide sequence ID" value="NZ_FONW01000012.1"/>
</dbReference>
<keyword evidence="2" id="KW-1185">Reference proteome</keyword>
<proteinExistence type="predicted"/>
<reference evidence="1 2" key="1">
    <citation type="submission" date="2016-10" db="EMBL/GenBank/DDBJ databases">
        <authorList>
            <person name="de Groot N.N."/>
        </authorList>
    </citation>
    <scope>NUCLEOTIDE SEQUENCE [LARGE SCALE GENOMIC DNA]</scope>
    <source>
        <strain evidence="1 2">CGMCC 1.9156</strain>
    </source>
</reference>
<gene>
    <name evidence="1" type="ORF">SAMN05216283_11232</name>
</gene>
<accession>A0A1I2KMK8</accession>
<organism evidence="1 2">
    <name type="scientific">Sunxiuqinia elliptica</name>
    <dbReference type="NCBI Taxonomy" id="655355"/>
    <lineage>
        <taxon>Bacteria</taxon>
        <taxon>Pseudomonadati</taxon>
        <taxon>Bacteroidota</taxon>
        <taxon>Bacteroidia</taxon>
        <taxon>Marinilabiliales</taxon>
        <taxon>Prolixibacteraceae</taxon>
        <taxon>Sunxiuqinia</taxon>
    </lineage>
</organism>
<dbReference type="AlphaFoldDB" id="A0A1I2KMK8"/>